<keyword evidence="4" id="KW-1185">Reference proteome</keyword>
<dbReference type="Proteomes" id="UP000542674">
    <property type="component" value="Unassembled WGS sequence"/>
</dbReference>
<dbReference type="GO" id="GO:0016791">
    <property type="term" value="F:phosphatase activity"/>
    <property type="evidence" value="ECO:0007669"/>
    <property type="project" value="TreeGrafter"/>
</dbReference>
<accession>A0A7W7T464</accession>
<evidence type="ECO:0000256" key="1">
    <source>
        <dbReference type="ARBA" id="ARBA00022801"/>
    </source>
</evidence>
<proteinExistence type="predicted"/>
<keyword evidence="1" id="KW-0378">Hydrolase</keyword>
<dbReference type="InterPro" id="IPR036457">
    <property type="entry name" value="PPM-type-like_dom_sf"/>
</dbReference>
<reference evidence="3 4" key="1">
    <citation type="submission" date="2020-08" db="EMBL/GenBank/DDBJ databases">
        <title>Sequencing the genomes of 1000 actinobacteria strains.</title>
        <authorList>
            <person name="Klenk H.-P."/>
        </authorList>
    </citation>
    <scope>NUCLEOTIDE SEQUENCE [LARGE SCALE GENOMIC DNA]</scope>
    <source>
        <strain evidence="3 4">DSM 45084</strain>
    </source>
</reference>
<organism evidence="3 4">
    <name type="scientific">Saccharothrix violaceirubra</name>
    <dbReference type="NCBI Taxonomy" id="413306"/>
    <lineage>
        <taxon>Bacteria</taxon>
        <taxon>Bacillati</taxon>
        <taxon>Actinomycetota</taxon>
        <taxon>Actinomycetes</taxon>
        <taxon>Pseudonocardiales</taxon>
        <taxon>Pseudonocardiaceae</taxon>
        <taxon>Saccharothrix</taxon>
    </lineage>
</organism>
<dbReference type="InterPro" id="IPR052016">
    <property type="entry name" value="Bact_Sigma-Reg"/>
</dbReference>
<dbReference type="PANTHER" id="PTHR43156">
    <property type="entry name" value="STAGE II SPORULATION PROTEIN E-RELATED"/>
    <property type="match status" value="1"/>
</dbReference>
<dbReference type="AlphaFoldDB" id="A0A7W7T464"/>
<dbReference type="Pfam" id="PF07228">
    <property type="entry name" value="SpoIIE"/>
    <property type="match status" value="1"/>
</dbReference>
<evidence type="ECO:0000313" key="3">
    <source>
        <dbReference type="EMBL" id="MBB4966011.1"/>
    </source>
</evidence>
<dbReference type="Gene3D" id="3.30.450.40">
    <property type="match status" value="1"/>
</dbReference>
<dbReference type="RefSeq" id="WP_312865684.1">
    <property type="nucleotide sequence ID" value="NZ_BAABAI010000002.1"/>
</dbReference>
<dbReference type="SUPFAM" id="SSF55781">
    <property type="entry name" value="GAF domain-like"/>
    <property type="match status" value="1"/>
</dbReference>
<gene>
    <name evidence="3" type="ORF">F4559_003370</name>
</gene>
<protein>
    <submittedName>
        <fullName evidence="3">Serine phosphatase RsbU (Regulator of sigma subunit)</fullName>
    </submittedName>
</protein>
<sequence length="540" mass="57091">MDIERSGVPQAAVGRGWRHAPYPSLVLDREGQIRAANESAHTLIPRLADGVLTAVDWVGHAHEKFARGVRFDAPVSGSVGTRSFEAHPVGHDDGSVTWWLVEDTDARLAREALRLERDRVALLGDVSSVLLTSLNPERCMMITASLAAEHLADAAVVVGIGSARRDVPTTRCVRGGTPESRRFDVDVDAVVGLGEAMRGYPPVPSRWIDPAGAPAWLVPDGFGPVGSMVITPLPGHGVPAGALVLLRRVGGPAFSEDEEAFARLFAARAGTATSSARLFSQQATITETLLRDLLPPTLRRVDGVEYAGRYRPSPDTERVGGDFYDVHALPAAGGRAEVLAVVGDVSGKGLEAAVLTGKIRTTLQALLPLADDHQRVIDLLNGALRSAHHTRFATFVLASVSRIGRHVRLRLTSAGHLPPLIVRADGEVRSVPTTGTLVGVLPEVPCTSVDVALAPDDTCLLYTDGIVEARGGALGDGVFGEDRLRRALASCAGMPADAVAEHVHLVAEQWSGANGHDDMALLAITSPRGGHPSDEPGRHT</sequence>
<dbReference type="EMBL" id="JACHJS010000001">
    <property type="protein sequence ID" value="MBB4966011.1"/>
    <property type="molecule type" value="Genomic_DNA"/>
</dbReference>
<feature type="domain" description="PPM-type phosphatase" evidence="2">
    <location>
        <begin position="301"/>
        <end position="526"/>
    </location>
</feature>
<dbReference type="SUPFAM" id="SSF81606">
    <property type="entry name" value="PP2C-like"/>
    <property type="match status" value="1"/>
</dbReference>
<dbReference type="InterPro" id="IPR029016">
    <property type="entry name" value="GAF-like_dom_sf"/>
</dbReference>
<dbReference type="SMART" id="SM00331">
    <property type="entry name" value="PP2C_SIG"/>
    <property type="match status" value="1"/>
</dbReference>
<name>A0A7W7T464_9PSEU</name>
<comment type="caution">
    <text evidence="3">The sequence shown here is derived from an EMBL/GenBank/DDBJ whole genome shotgun (WGS) entry which is preliminary data.</text>
</comment>
<dbReference type="InterPro" id="IPR001932">
    <property type="entry name" value="PPM-type_phosphatase-like_dom"/>
</dbReference>
<evidence type="ECO:0000259" key="2">
    <source>
        <dbReference type="SMART" id="SM00331"/>
    </source>
</evidence>
<evidence type="ECO:0000313" key="4">
    <source>
        <dbReference type="Proteomes" id="UP000542674"/>
    </source>
</evidence>
<dbReference type="Gene3D" id="3.60.40.10">
    <property type="entry name" value="PPM-type phosphatase domain"/>
    <property type="match status" value="1"/>
</dbReference>
<dbReference type="PANTHER" id="PTHR43156:SF2">
    <property type="entry name" value="STAGE II SPORULATION PROTEIN E"/>
    <property type="match status" value="1"/>
</dbReference>